<dbReference type="Proteomes" id="UP000254925">
    <property type="component" value="Unassembled WGS sequence"/>
</dbReference>
<dbReference type="SUPFAM" id="SSF50331">
    <property type="entry name" value="MOP-like"/>
    <property type="match status" value="1"/>
</dbReference>
<evidence type="ECO:0000256" key="3">
    <source>
        <dbReference type="ARBA" id="ARBA00022741"/>
    </source>
</evidence>
<dbReference type="Pfam" id="PF00005">
    <property type="entry name" value="ABC_tran"/>
    <property type="match status" value="1"/>
</dbReference>
<dbReference type="InterPro" id="IPR017871">
    <property type="entry name" value="ABC_transporter-like_CS"/>
</dbReference>
<dbReference type="InterPro" id="IPR008995">
    <property type="entry name" value="Mo/tungstate-bd_C_term_dom"/>
</dbReference>
<dbReference type="InterPro" id="IPR003439">
    <property type="entry name" value="ABC_transporter-like_ATP-bd"/>
</dbReference>
<dbReference type="InterPro" id="IPR050093">
    <property type="entry name" value="ABC_SmlMolc_Importer"/>
</dbReference>
<dbReference type="FunFam" id="3.40.50.300:FF:000425">
    <property type="entry name" value="Probable ABC transporter, ATP-binding subunit"/>
    <property type="match status" value="1"/>
</dbReference>
<keyword evidence="5 7" id="KW-1278">Translocase</keyword>
<dbReference type="InterPro" id="IPR027417">
    <property type="entry name" value="P-loop_NTPase"/>
</dbReference>
<keyword evidence="6 7" id="KW-0472">Membrane</keyword>
<sequence>MMHQTIRSGSPTLSDDRDAHLRLDGLTKRYGDSVAVAALDLAVPKGELVALLGPSGCGKTTTLRMVAGLIKPTDGRIVVASQDITQVPTYRRDMGLVFQSYALFPHMTVAKNVAFGLEMRSLPKPEIERRVKEALAMVRLEALAERKPRELSGGQQQRVALARALVIRPSILLLDEPLSNLDAKLRDEMRNEIRDIQQSLGITAVFVTHDQVEALSMCDKVVVMRGGKLEQMGTPVEVYEHPATPFVASFVGRTNRLEGIAQGDGRVAIGSMAVQVPGRPGGKVEIMIRPHRMKLVDVGSGEDAASEGVNRLAGSLTRVTFVGDLLQYHVDVDGTEIVVEAASDHGRGFRKVGAPVAVLWRVEDTMVFGRGA</sequence>
<dbReference type="GO" id="GO:0016887">
    <property type="term" value="F:ATP hydrolysis activity"/>
    <property type="evidence" value="ECO:0007669"/>
    <property type="project" value="InterPro"/>
</dbReference>
<keyword evidence="10" id="KW-1185">Reference proteome</keyword>
<evidence type="ECO:0000256" key="2">
    <source>
        <dbReference type="ARBA" id="ARBA00022475"/>
    </source>
</evidence>
<dbReference type="EMBL" id="QQBB01000003">
    <property type="protein sequence ID" value="RDI60212.1"/>
    <property type="molecule type" value="Genomic_DNA"/>
</dbReference>
<dbReference type="PROSITE" id="PS50893">
    <property type="entry name" value="ABC_TRANSPORTER_2"/>
    <property type="match status" value="1"/>
</dbReference>
<dbReference type="PANTHER" id="PTHR42781:SF4">
    <property type="entry name" value="SPERMIDINE_PUTRESCINE IMPORT ATP-BINDING PROTEIN POTA"/>
    <property type="match status" value="1"/>
</dbReference>
<keyword evidence="2 7" id="KW-1003">Cell membrane</keyword>
<keyword evidence="3 7" id="KW-0547">Nucleotide-binding</keyword>
<reference evidence="9 10" key="1">
    <citation type="submission" date="2018-07" db="EMBL/GenBank/DDBJ databases">
        <title>Genomic Encyclopedia of Type Strains, Phase IV (KMG-IV): sequencing the most valuable type-strain genomes for metagenomic binning, comparative biology and taxonomic classification.</title>
        <authorList>
            <person name="Goeker M."/>
        </authorList>
    </citation>
    <scope>NUCLEOTIDE SEQUENCE [LARGE SCALE GENOMIC DNA]</scope>
    <source>
        <strain evidence="9 10">DSM 14364</strain>
    </source>
</reference>
<evidence type="ECO:0000256" key="7">
    <source>
        <dbReference type="RuleBase" id="RU364083"/>
    </source>
</evidence>
<dbReference type="InterPro" id="IPR005893">
    <property type="entry name" value="PotA-like"/>
</dbReference>
<dbReference type="PROSITE" id="PS00211">
    <property type="entry name" value="ABC_TRANSPORTER_1"/>
    <property type="match status" value="1"/>
</dbReference>
<evidence type="ECO:0000259" key="8">
    <source>
        <dbReference type="PROSITE" id="PS50893"/>
    </source>
</evidence>
<dbReference type="RefSeq" id="WP_114769902.1">
    <property type="nucleotide sequence ID" value="NZ_QQBB01000003.1"/>
</dbReference>
<keyword evidence="1 7" id="KW-0813">Transport</keyword>
<comment type="similarity">
    <text evidence="7">Belongs to the ABC transporter superfamily. Spermidine/putrescine importer (TC 3.A.1.11.1) family.</text>
</comment>
<evidence type="ECO:0000256" key="5">
    <source>
        <dbReference type="ARBA" id="ARBA00022967"/>
    </source>
</evidence>
<dbReference type="GO" id="GO:0015417">
    <property type="term" value="F:ABC-type polyamine transporter activity"/>
    <property type="evidence" value="ECO:0007669"/>
    <property type="project" value="UniProtKB-EC"/>
</dbReference>
<keyword evidence="4 7" id="KW-0067">ATP-binding</keyword>
<comment type="subunit">
    <text evidence="7">The complex is composed of two ATP-binding proteins (PotA), two transmembrane proteins (PotB and PotC) and a solute-binding protein (PotD).</text>
</comment>
<organism evidence="9 10">
    <name type="scientific">Microvirga subterranea</name>
    <dbReference type="NCBI Taxonomy" id="186651"/>
    <lineage>
        <taxon>Bacteria</taxon>
        <taxon>Pseudomonadati</taxon>
        <taxon>Pseudomonadota</taxon>
        <taxon>Alphaproteobacteria</taxon>
        <taxon>Hyphomicrobiales</taxon>
        <taxon>Methylobacteriaceae</taxon>
        <taxon>Microvirga</taxon>
    </lineage>
</organism>
<comment type="catalytic activity">
    <reaction evidence="7">
        <text>ATP + H2O + polyamine-[polyamine-binding protein]Side 1 = ADP + phosphate + polyamineSide 2 + [polyamine-binding protein]Side 1.</text>
        <dbReference type="EC" id="7.6.2.11"/>
    </reaction>
</comment>
<dbReference type="OrthoDB" id="9802264at2"/>
<dbReference type="SMART" id="SM00382">
    <property type="entry name" value="AAA"/>
    <property type="match status" value="1"/>
</dbReference>
<dbReference type="InterPro" id="IPR013611">
    <property type="entry name" value="Transp-assoc_OB_typ2"/>
</dbReference>
<dbReference type="InterPro" id="IPR003593">
    <property type="entry name" value="AAA+_ATPase"/>
</dbReference>
<protein>
    <recommendedName>
        <fullName evidence="7">Spermidine/putrescine import ATP-binding protein PotA</fullName>
        <ecNumber evidence="7">7.6.2.11</ecNumber>
    </recommendedName>
</protein>
<evidence type="ECO:0000256" key="4">
    <source>
        <dbReference type="ARBA" id="ARBA00022840"/>
    </source>
</evidence>
<evidence type="ECO:0000313" key="10">
    <source>
        <dbReference type="Proteomes" id="UP000254925"/>
    </source>
</evidence>
<accession>A0A370HNR8</accession>
<comment type="caution">
    <text evidence="9">The sequence shown here is derived from an EMBL/GenBank/DDBJ whole genome shotgun (WGS) entry which is preliminary data.</text>
</comment>
<dbReference type="Pfam" id="PF08402">
    <property type="entry name" value="TOBE_2"/>
    <property type="match status" value="1"/>
</dbReference>
<dbReference type="NCBIfam" id="TIGR01187">
    <property type="entry name" value="potA"/>
    <property type="match status" value="1"/>
</dbReference>
<dbReference type="AlphaFoldDB" id="A0A370HNR8"/>
<gene>
    <name evidence="7" type="primary">potA</name>
    <name evidence="9" type="ORF">DES45_103474</name>
</gene>
<evidence type="ECO:0000313" key="9">
    <source>
        <dbReference type="EMBL" id="RDI60212.1"/>
    </source>
</evidence>
<name>A0A370HNR8_9HYPH</name>
<dbReference type="GO" id="GO:0005524">
    <property type="term" value="F:ATP binding"/>
    <property type="evidence" value="ECO:0007669"/>
    <property type="project" value="UniProtKB-KW"/>
</dbReference>
<dbReference type="GO" id="GO:0043190">
    <property type="term" value="C:ATP-binding cassette (ABC) transporter complex"/>
    <property type="evidence" value="ECO:0007669"/>
    <property type="project" value="InterPro"/>
</dbReference>
<dbReference type="GO" id="GO:0015697">
    <property type="term" value="P:quaternary ammonium group transport"/>
    <property type="evidence" value="ECO:0007669"/>
    <property type="project" value="UniProtKB-ARBA"/>
</dbReference>
<evidence type="ECO:0000256" key="1">
    <source>
        <dbReference type="ARBA" id="ARBA00022448"/>
    </source>
</evidence>
<feature type="domain" description="ABC transporter" evidence="8">
    <location>
        <begin position="21"/>
        <end position="251"/>
    </location>
</feature>
<comment type="function">
    <text evidence="7">Part of the ABC transporter complex PotABCD involved in spermidine/putrescine import. Responsible for energy coupling to the transport system.</text>
</comment>
<dbReference type="Gene3D" id="3.40.50.300">
    <property type="entry name" value="P-loop containing nucleotide triphosphate hydrolases"/>
    <property type="match status" value="1"/>
</dbReference>
<dbReference type="EC" id="7.6.2.11" evidence="7"/>
<dbReference type="SUPFAM" id="SSF52540">
    <property type="entry name" value="P-loop containing nucleoside triphosphate hydrolases"/>
    <property type="match status" value="1"/>
</dbReference>
<evidence type="ECO:0000256" key="6">
    <source>
        <dbReference type="ARBA" id="ARBA00023136"/>
    </source>
</evidence>
<dbReference type="PANTHER" id="PTHR42781">
    <property type="entry name" value="SPERMIDINE/PUTRESCINE IMPORT ATP-BINDING PROTEIN POTA"/>
    <property type="match status" value="1"/>
</dbReference>
<proteinExistence type="inferred from homology"/>